<comment type="caution">
    <text evidence="1">The sequence shown here is derived from an EMBL/GenBank/DDBJ whole genome shotgun (WGS) entry which is preliminary data.</text>
</comment>
<dbReference type="EMBL" id="MPTB01000042">
    <property type="protein sequence ID" value="OMD41990.1"/>
    <property type="molecule type" value="Genomic_DNA"/>
</dbReference>
<sequence>MKIKRAPIIFHNVISCTKTCKIEEWHQLARELRNSVVSSGLYGTGPIIYRVSNLNLDVGEADYSFYIPVNAPVEMEGNEDYHFTETLNFTDGLLLRHADLDEDIEESYAVLRSCAESYQLTLEEPFYNIYLDVYGDGIIDIFAPVIKEG</sequence>
<accession>A0ABX3H2B6</accession>
<name>A0ABX3H2B6_PAEBO</name>
<proteinExistence type="predicted"/>
<dbReference type="RefSeq" id="WP_076113455.1">
    <property type="nucleotide sequence ID" value="NZ_MPTB01000042.1"/>
</dbReference>
<dbReference type="Pfam" id="PF16895">
    <property type="entry name" value="DUF5085"/>
    <property type="match status" value="1"/>
</dbReference>
<dbReference type="InterPro" id="IPR011256">
    <property type="entry name" value="Reg_factor_effector_dom_sf"/>
</dbReference>
<evidence type="ECO:0000313" key="1">
    <source>
        <dbReference type="EMBL" id="OMD41990.1"/>
    </source>
</evidence>
<dbReference type="InterPro" id="IPR031664">
    <property type="entry name" value="DUF5085"/>
</dbReference>
<evidence type="ECO:0000313" key="2">
    <source>
        <dbReference type="Proteomes" id="UP000187412"/>
    </source>
</evidence>
<gene>
    <name evidence="1" type="ORF">BSK56_26320</name>
</gene>
<protein>
    <submittedName>
        <fullName evidence="1">DUF5085 domain-containing protein</fullName>
    </submittedName>
</protein>
<reference evidence="1 2" key="1">
    <citation type="submission" date="2016-10" db="EMBL/GenBank/DDBJ databases">
        <title>Paenibacillus species isolates.</title>
        <authorList>
            <person name="Beno S.M."/>
        </authorList>
    </citation>
    <scope>NUCLEOTIDE SEQUENCE [LARGE SCALE GENOMIC DNA]</scope>
    <source>
        <strain evidence="1 2">FSL H7-0744</strain>
    </source>
</reference>
<dbReference type="Gene3D" id="3.20.80.10">
    <property type="entry name" value="Regulatory factor, effector binding domain"/>
    <property type="match status" value="1"/>
</dbReference>
<keyword evidence="2" id="KW-1185">Reference proteome</keyword>
<organism evidence="1 2">
    <name type="scientific">Paenibacillus borealis</name>
    <dbReference type="NCBI Taxonomy" id="160799"/>
    <lineage>
        <taxon>Bacteria</taxon>
        <taxon>Bacillati</taxon>
        <taxon>Bacillota</taxon>
        <taxon>Bacilli</taxon>
        <taxon>Bacillales</taxon>
        <taxon>Paenibacillaceae</taxon>
        <taxon>Paenibacillus</taxon>
    </lineage>
</organism>
<dbReference type="Proteomes" id="UP000187412">
    <property type="component" value="Unassembled WGS sequence"/>
</dbReference>